<gene>
    <name evidence="2" type="ORF">DAPPUDRAFT_118908</name>
</gene>
<dbReference type="InterPro" id="IPR012337">
    <property type="entry name" value="RNaseH-like_sf"/>
</dbReference>
<evidence type="ECO:0000313" key="2">
    <source>
        <dbReference type="EMBL" id="EFX63735.1"/>
    </source>
</evidence>
<sequence>MNSKNVANMVTRLAKRFELDEETHPETILRQQVGSLRYLIHKKYNERSIDNENWEELVEVAVANSLDLQVELIQQLHCIDEEAASKYAEIYAIPEERLPYNFSPYVKSDSSSQAETETNEIACDIQDKFNTEFYSLTMPFENIHWICSWEGVHEFLGIVSKSTVVGVDIEWPPFGTLAKATVLQIATHDKIFLLDIFSLREDKSCSVINSQQLIGDLFGNRHILKLGYGLKEDLHVLSRSLPGIGDVSKSIVNWIDIKNLWSNIETKYPSFLPPAVLNDGDTCSQETHKGLSGLVKLLLGLPLDKKEQFSDWQKRPLRTSQFIYAGKLSYDLNMHSYTQYF</sequence>
<dbReference type="GO" id="GO:0003676">
    <property type="term" value="F:nucleic acid binding"/>
    <property type="evidence" value="ECO:0007669"/>
    <property type="project" value="InterPro"/>
</dbReference>
<dbReference type="Pfam" id="PF01612">
    <property type="entry name" value="DNA_pol_A_exo1"/>
    <property type="match status" value="1"/>
</dbReference>
<dbReference type="OMA" id="ENIHWIC"/>
<dbReference type="GO" id="GO:0006139">
    <property type="term" value="P:nucleobase-containing compound metabolic process"/>
    <property type="evidence" value="ECO:0007669"/>
    <property type="project" value="InterPro"/>
</dbReference>
<evidence type="ECO:0000259" key="1">
    <source>
        <dbReference type="Pfam" id="PF01612"/>
    </source>
</evidence>
<dbReference type="HOGENOM" id="CLU_832748_0_0_1"/>
<dbReference type="FunCoup" id="E9HWZ5">
    <property type="interactions" value="544"/>
</dbReference>
<dbReference type="PANTHER" id="PTHR47765:SF2">
    <property type="entry name" value="EXONUCLEASE MUT-7 HOMOLOG"/>
    <property type="match status" value="1"/>
</dbReference>
<dbReference type="InterPro" id="IPR052408">
    <property type="entry name" value="Exonuclease_MUT-7-like"/>
</dbReference>
<dbReference type="OrthoDB" id="18193at2759"/>
<dbReference type="EMBL" id="GL732980">
    <property type="protein sequence ID" value="EFX63735.1"/>
    <property type="molecule type" value="Genomic_DNA"/>
</dbReference>
<name>E9HWZ5_DAPPU</name>
<evidence type="ECO:0000313" key="3">
    <source>
        <dbReference type="Proteomes" id="UP000000305"/>
    </source>
</evidence>
<dbReference type="Gene3D" id="3.30.420.10">
    <property type="entry name" value="Ribonuclease H-like superfamily/Ribonuclease H"/>
    <property type="match status" value="1"/>
</dbReference>
<dbReference type="STRING" id="6669.E9HWZ5"/>
<dbReference type="SUPFAM" id="SSF53098">
    <property type="entry name" value="Ribonuclease H-like"/>
    <property type="match status" value="1"/>
</dbReference>
<organism evidence="2 3">
    <name type="scientific">Daphnia pulex</name>
    <name type="common">Water flea</name>
    <dbReference type="NCBI Taxonomy" id="6669"/>
    <lineage>
        <taxon>Eukaryota</taxon>
        <taxon>Metazoa</taxon>
        <taxon>Ecdysozoa</taxon>
        <taxon>Arthropoda</taxon>
        <taxon>Crustacea</taxon>
        <taxon>Branchiopoda</taxon>
        <taxon>Diplostraca</taxon>
        <taxon>Cladocera</taxon>
        <taxon>Anomopoda</taxon>
        <taxon>Daphniidae</taxon>
        <taxon>Daphnia</taxon>
    </lineage>
</organism>
<dbReference type="GO" id="GO:0005737">
    <property type="term" value="C:cytoplasm"/>
    <property type="evidence" value="ECO:0000318"/>
    <property type="project" value="GO_Central"/>
</dbReference>
<dbReference type="InParanoid" id="E9HWZ5"/>
<dbReference type="eggNOG" id="KOG2207">
    <property type="taxonomic scope" value="Eukaryota"/>
</dbReference>
<proteinExistence type="predicted"/>
<reference evidence="2 3" key="1">
    <citation type="journal article" date="2011" name="Science">
        <title>The ecoresponsive genome of Daphnia pulex.</title>
        <authorList>
            <person name="Colbourne J.K."/>
            <person name="Pfrender M.E."/>
            <person name="Gilbert D."/>
            <person name="Thomas W.K."/>
            <person name="Tucker A."/>
            <person name="Oakley T.H."/>
            <person name="Tokishita S."/>
            <person name="Aerts A."/>
            <person name="Arnold G.J."/>
            <person name="Basu M.K."/>
            <person name="Bauer D.J."/>
            <person name="Caceres C.E."/>
            <person name="Carmel L."/>
            <person name="Casola C."/>
            <person name="Choi J.H."/>
            <person name="Detter J.C."/>
            <person name="Dong Q."/>
            <person name="Dusheyko S."/>
            <person name="Eads B.D."/>
            <person name="Frohlich T."/>
            <person name="Geiler-Samerotte K.A."/>
            <person name="Gerlach D."/>
            <person name="Hatcher P."/>
            <person name="Jogdeo S."/>
            <person name="Krijgsveld J."/>
            <person name="Kriventseva E.V."/>
            <person name="Kultz D."/>
            <person name="Laforsch C."/>
            <person name="Lindquist E."/>
            <person name="Lopez J."/>
            <person name="Manak J.R."/>
            <person name="Muller J."/>
            <person name="Pangilinan J."/>
            <person name="Patwardhan R.P."/>
            <person name="Pitluck S."/>
            <person name="Pritham E.J."/>
            <person name="Rechtsteiner A."/>
            <person name="Rho M."/>
            <person name="Rogozin I.B."/>
            <person name="Sakarya O."/>
            <person name="Salamov A."/>
            <person name="Schaack S."/>
            <person name="Shapiro H."/>
            <person name="Shiga Y."/>
            <person name="Skalitzky C."/>
            <person name="Smith Z."/>
            <person name="Souvorov A."/>
            <person name="Sung W."/>
            <person name="Tang Z."/>
            <person name="Tsuchiya D."/>
            <person name="Tu H."/>
            <person name="Vos H."/>
            <person name="Wang M."/>
            <person name="Wolf Y.I."/>
            <person name="Yamagata H."/>
            <person name="Yamada T."/>
            <person name="Ye Y."/>
            <person name="Shaw J.R."/>
            <person name="Andrews J."/>
            <person name="Crease T.J."/>
            <person name="Tang H."/>
            <person name="Lucas S.M."/>
            <person name="Robertson H.M."/>
            <person name="Bork P."/>
            <person name="Koonin E.V."/>
            <person name="Zdobnov E.M."/>
            <person name="Grigoriev I.V."/>
            <person name="Lynch M."/>
            <person name="Boore J.L."/>
        </authorList>
    </citation>
    <scope>NUCLEOTIDE SEQUENCE [LARGE SCALE GENOMIC DNA]</scope>
</reference>
<dbReference type="InterPro" id="IPR002562">
    <property type="entry name" value="3'-5'_exonuclease_dom"/>
</dbReference>
<dbReference type="KEGG" id="dpx:DAPPUDRAFT_118908"/>
<dbReference type="GO" id="GO:0008408">
    <property type="term" value="F:3'-5' exonuclease activity"/>
    <property type="evidence" value="ECO:0000318"/>
    <property type="project" value="GO_Central"/>
</dbReference>
<protein>
    <recommendedName>
        <fullName evidence="1">3'-5' exonuclease domain-containing protein</fullName>
    </recommendedName>
</protein>
<dbReference type="AlphaFoldDB" id="E9HWZ5"/>
<dbReference type="InterPro" id="IPR036397">
    <property type="entry name" value="RNaseH_sf"/>
</dbReference>
<feature type="domain" description="3'-5' exonuclease" evidence="1">
    <location>
        <begin position="145"/>
        <end position="326"/>
    </location>
</feature>
<keyword evidence="3" id="KW-1185">Reference proteome</keyword>
<dbReference type="PANTHER" id="PTHR47765">
    <property type="entry name" value="3'-5' EXONUCLEASE DOMAIN-CONTAINING PROTEIN"/>
    <property type="match status" value="1"/>
</dbReference>
<accession>E9HWZ5</accession>
<dbReference type="PhylomeDB" id="E9HWZ5"/>
<dbReference type="Proteomes" id="UP000000305">
    <property type="component" value="Unassembled WGS sequence"/>
</dbReference>
<dbReference type="GO" id="GO:0005634">
    <property type="term" value="C:nucleus"/>
    <property type="evidence" value="ECO:0000318"/>
    <property type="project" value="GO_Central"/>
</dbReference>